<protein>
    <recommendedName>
        <fullName evidence="3">SGNH hydrolase-type esterase domain-containing protein</fullName>
    </recommendedName>
</protein>
<dbReference type="SUPFAM" id="SSF52266">
    <property type="entry name" value="SGNH hydrolase"/>
    <property type="match status" value="1"/>
</dbReference>
<evidence type="ECO:0000313" key="1">
    <source>
        <dbReference type="EMBL" id="CAK0903512.1"/>
    </source>
</evidence>
<comment type="caution">
    <text evidence="1">The sequence shown here is derived from an EMBL/GenBank/DDBJ whole genome shotgun (WGS) entry which is preliminary data.</text>
</comment>
<accession>A0ABN9XTY6</accession>
<reference evidence="1" key="1">
    <citation type="submission" date="2023-10" db="EMBL/GenBank/DDBJ databases">
        <authorList>
            <person name="Chen Y."/>
            <person name="Shah S."/>
            <person name="Dougan E. K."/>
            <person name="Thang M."/>
            <person name="Chan C."/>
        </authorList>
    </citation>
    <scope>NUCLEOTIDE SEQUENCE [LARGE SCALE GENOMIC DNA]</scope>
</reference>
<sequence length="386" mass="41025">MTGLVQTGTIAAKRTATTSEDLACAQMPCHNRQKQVLSPNVHGAALLARMACWSAWTARGATARAIGLAARHTACMDGTRCDGPSSWSCCSAHGGRAKCPRDKPVMCNEMSCGDGDYCCKASCDDFAGPRSCPGVSPLPSPANAPSILMLGNSYTYYNGGVDGVLRTFAISFGNAPRVRALTKGGSNWQYHLQQVTASGTNHHAALVGSSAFDFVVLQDQSHVPSLCCYTSPRYVDPDFDASAKALVQLDAVVKAAGAVTVLYQTWGRRDSLTRKPYFSSFEAMSEAVQQGYKHYASLITTSDRKPIVAPVGKAFQLIHDEDYNLFYRLYDPDATHPSALGTYLAACVIFASVTRESPLGLPTALGISAGEAVRLQSKAAMAVALA</sequence>
<dbReference type="Proteomes" id="UP001189429">
    <property type="component" value="Unassembled WGS sequence"/>
</dbReference>
<proteinExistence type="predicted"/>
<dbReference type="InterPro" id="IPR036514">
    <property type="entry name" value="SGNH_hydro_sf"/>
</dbReference>
<dbReference type="Gene3D" id="3.40.50.1110">
    <property type="entry name" value="SGNH hydrolase"/>
    <property type="match status" value="1"/>
</dbReference>
<gene>
    <name evidence="1" type="ORF">PCOR1329_LOCUS79816</name>
</gene>
<organism evidence="1 2">
    <name type="scientific">Prorocentrum cordatum</name>
    <dbReference type="NCBI Taxonomy" id="2364126"/>
    <lineage>
        <taxon>Eukaryota</taxon>
        <taxon>Sar</taxon>
        <taxon>Alveolata</taxon>
        <taxon>Dinophyceae</taxon>
        <taxon>Prorocentrales</taxon>
        <taxon>Prorocentraceae</taxon>
        <taxon>Prorocentrum</taxon>
    </lineage>
</organism>
<name>A0ABN9XTY6_9DINO</name>
<dbReference type="EMBL" id="CAUYUJ010021246">
    <property type="protein sequence ID" value="CAK0903512.1"/>
    <property type="molecule type" value="Genomic_DNA"/>
</dbReference>
<evidence type="ECO:0008006" key="3">
    <source>
        <dbReference type="Google" id="ProtNLM"/>
    </source>
</evidence>
<evidence type="ECO:0000313" key="2">
    <source>
        <dbReference type="Proteomes" id="UP001189429"/>
    </source>
</evidence>
<keyword evidence="2" id="KW-1185">Reference proteome</keyword>